<feature type="region of interest" description="Disordered" evidence="1">
    <location>
        <begin position="241"/>
        <end position="276"/>
    </location>
</feature>
<dbReference type="InParanoid" id="D8QD74"/>
<organism evidence="3">
    <name type="scientific">Schizophyllum commune (strain H4-8 / FGSC 9210)</name>
    <name type="common">Split gill fungus</name>
    <dbReference type="NCBI Taxonomy" id="578458"/>
    <lineage>
        <taxon>Eukaryota</taxon>
        <taxon>Fungi</taxon>
        <taxon>Dikarya</taxon>
        <taxon>Basidiomycota</taxon>
        <taxon>Agaricomycotina</taxon>
        <taxon>Agaricomycetes</taxon>
        <taxon>Agaricomycetidae</taxon>
        <taxon>Agaricales</taxon>
        <taxon>Schizophyllaceae</taxon>
        <taxon>Schizophyllum</taxon>
    </lineage>
</organism>
<dbReference type="VEuPathDB" id="FungiDB:SCHCODRAFT_02512368"/>
<dbReference type="GeneID" id="9590177"/>
<dbReference type="RefSeq" id="XP_003028528.1">
    <property type="nucleotide sequence ID" value="XM_003028482.1"/>
</dbReference>
<dbReference type="KEGG" id="scm:SCHCO_02512368"/>
<dbReference type="OMA" id="HMASVAN"/>
<protein>
    <submittedName>
        <fullName evidence="2">Uncharacterized protein</fullName>
    </submittedName>
</protein>
<feature type="compositionally biased region" description="Polar residues" evidence="1">
    <location>
        <begin position="167"/>
        <end position="191"/>
    </location>
</feature>
<feature type="compositionally biased region" description="Low complexity" evidence="1">
    <location>
        <begin position="15"/>
        <end position="41"/>
    </location>
</feature>
<reference evidence="2 3" key="1">
    <citation type="journal article" date="2010" name="Nat. Biotechnol.">
        <title>Genome sequence of the model mushroom Schizophyllum commune.</title>
        <authorList>
            <person name="Ohm R.A."/>
            <person name="de Jong J.F."/>
            <person name="Lugones L.G."/>
            <person name="Aerts A."/>
            <person name="Kothe E."/>
            <person name="Stajich J.E."/>
            <person name="de Vries R.P."/>
            <person name="Record E."/>
            <person name="Levasseur A."/>
            <person name="Baker S.E."/>
            <person name="Bartholomew K.A."/>
            <person name="Coutinho P.M."/>
            <person name="Erdmann S."/>
            <person name="Fowler T.J."/>
            <person name="Gathman A.C."/>
            <person name="Lombard V."/>
            <person name="Henrissat B."/>
            <person name="Knabe N."/>
            <person name="Kuees U."/>
            <person name="Lilly W.W."/>
            <person name="Lindquist E."/>
            <person name="Lucas S."/>
            <person name="Magnuson J.K."/>
            <person name="Piumi F."/>
            <person name="Raudaskoski M."/>
            <person name="Salamov A."/>
            <person name="Schmutz J."/>
            <person name="Schwarze F.W.M.R."/>
            <person name="vanKuyk P.A."/>
            <person name="Horton J.S."/>
            <person name="Grigoriev I.V."/>
            <person name="Woesten H.A.B."/>
        </authorList>
    </citation>
    <scope>NUCLEOTIDE SEQUENCE [LARGE SCALE GENOMIC DNA]</scope>
    <source>
        <strain evidence="3">H4-8 / FGSC 9210</strain>
    </source>
</reference>
<dbReference type="eggNOG" id="ENOG502SPNK">
    <property type="taxonomic scope" value="Eukaryota"/>
</dbReference>
<dbReference type="AlphaFoldDB" id="D8QD74"/>
<dbReference type="OrthoDB" id="2536714at2759"/>
<dbReference type="HOGENOM" id="CLU_027666_0_0_1"/>
<feature type="non-terminal residue" evidence="2">
    <location>
        <position position="552"/>
    </location>
</feature>
<feature type="compositionally biased region" description="Low complexity" evidence="1">
    <location>
        <begin position="358"/>
        <end position="376"/>
    </location>
</feature>
<feature type="compositionally biased region" description="Basic residues" evidence="1">
    <location>
        <begin position="462"/>
        <end position="474"/>
    </location>
</feature>
<feature type="region of interest" description="Disordered" evidence="1">
    <location>
        <begin position="529"/>
        <end position="552"/>
    </location>
</feature>
<feature type="region of interest" description="Disordered" evidence="1">
    <location>
        <begin position="131"/>
        <end position="225"/>
    </location>
</feature>
<feature type="compositionally biased region" description="Polar residues" evidence="1">
    <location>
        <begin position="134"/>
        <end position="144"/>
    </location>
</feature>
<feature type="region of interest" description="Disordered" evidence="1">
    <location>
        <begin position="315"/>
        <end position="338"/>
    </location>
</feature>
<evidence type="ECO:0000313" key="2">
    <source>
        <dbReference type="EMBL" id="EFI93625.1"/>
    </source>
</evidence>
<feature type="region of interest" description="Disordered" evidence="1">
    <location>
        <begin position="354"/>
        <end position="494"/>
    </location>
</feature>
<proteinExistence type="predicted"/>
<evidence type="ECO:0000313" key="3">
    <source>
        <dbReference type="Proteomes" id="UP000007431"/>
    </source>
</evidence>
<sequence length="552" mass="60565">MYSNRAENYSADYQSAMSRSSASSEISPSLTQSSISTNSSTSPPPRTPVRNARARATRYPDNLGRVPLHRRGTSQTYERLEDLLREAGYKETRVFTPESERVKHESPEPKRPVPLRQDRVGSVVNFFSGLIPGSTANSRPSSPNLDGATPTPTPPPRPFTPTRTSPLANRQQQRNSPMYSTSPLNSSVESLTRTPTRTPRPPKQQRIAHKPPLPPNPMAPLHRPLPRDVRHSASIASLRRQQEKFAHQPLPARNVSGHPRQLSAPHMQRPRSTPPVVRPQALPPMQTSHSEQPPLPQTWLQTVARAVMFGGAGYVGGPHKGKENELLPPPPQGPPSYLVLSKRSVSTASISETQVLCRSAPASRSNSLARNNSRRNVSTAHRKAPSLEVPDPCPPRRGRKQGKRAGGDRVSVPSLARTDTQSDPLRALEDEEGGEDHLSSGSVVSSEDEGELNLAKMLVPPKRQHSIRSLRRHLAPPPTPSSSTFPKSGTMRSDRSVRDVVNASPVPRPADHAVDLNDAAEEYLMFLEGSNSRRNTDSRKGLPRAWGGLLHN</sequence>
<dbReference type="EMBL" id="GL377310">
    <property type="protein sequence ID" value="EFI93625.1"/>
    <property type="molecule type" value="Genomic_DNA"/>
</dbReference>
<feature type="region of interest" description="Disordered" evidence="1">
    <location>
        <begin position="1"/>
        <end position="117"/>
    </location>
</feature>
<feature type="compositionally biased region" description="Low complexity" evidence="1">
    <location>
        <begin position="481"/>
        <end position="490"/>
    </location>
</feature>
<feature type="compositionally biased region" description="Polar residues" evidence="1">
    <location>
        <begin position="1"/>
        <end position="13"/>
    </location>
</feature>
<evidence type="ECO:0000256" key="1">
    <source>
        <dbReference type="SAM" id="MobiDB-lite"/>
    </source>
</evidence>
<gene>
    <name evidence="2" type="ORF">SCHCODRAFT_111817</name>
</gene>
<accession>D8QD74</accession>
<keyword evidence="3" id="KW-1185">Reference proteome</keyword>
<name>D8QD74_SCHCM</name>
<feature type="compositionally biased region" description="Basic and acidic residues" evidence="1">
    <location>
        <begin position="78"/>
        <end position="117"/>
    </location>
</feature>
<dbReference type="Proteomes" id="UP000007431">
    <property type="component" value="Unassembled WGS sequence"/>
</dbReference>